<dbReference type="NCBIfam" id="TIGR01728">
    <property type="entry name" value="SsuA_fam"/>
    <property type="match status" value="1"/>
</dbReference>
<evidence type="ECO:0000313" key="8">
    <source>
        <dbReference type="Proteomes" id="UP000591272"/>
    </source>
</evidence>
<dbReference type="EMBL" id="JACCBT010000001">
    <property type="protein sequence ID" value="NYE16280.1"/>
    <property type="molecule type" value="Genomic_DNA"/>
</dbReference>
<dbReference type="AlphaFoldDB" id="A0A7Y9GJ14"/>
<comment type="caution">
    <text evidence="7">The sequence shown here is derived from an EMBL/GenBank/DDBJ whole genome shotgun (WGS) entry which is preliminary data.</text>
</comment>
<comment type="subcellular location">
    <subcellularLocation>
        <location evidence="1">Periplasm</location>
    </subcellularLocation>
</comment>
<name>A0A7Y9GJ14_9ACTN</name>
<dbReference type="GO" id="GO:0016020">
    <property type="term" value="C:membrane"/>
    <property type="evidence" value="ECO:0007669"/>
    <property type="project" value="InterPro"/>
</dbReference>
<dbReference type="InterPro" id="IPR010067">
    <property type="entry name" value="ABC_SsuA_sub-bd"/>
</dbReference>
<accession>A0A7Y9GJ14</accession>
<evidence type="ECO:0000256" key="2">
    <source>
        <dbReference type="ARBA" id="ARBA00010742"/>
    </source>
</evidence>
<evidence type="ECO:0000256" key="3">
    <source>
        <dbReference type="ARBA" id="ARBA00022448"/>
    </source>
</evidence>
<dbReference type="PROSITE" id="PS51257">
    <property type="entry name" value="PROKAR_LIPOPROTEIN"/>
    <property type="match status" value="1"/>
</dbReference>
<evidence type="ECO:0000256" key="4">
    <source>
        <dbReference type="ARBA" id="ARBA00022729"/>
    </source>
</evidence>
<dbReference type="GO" id="GO:0042626">
    <property type="term" value="F:ATPase-coupled transmembrane transporter activity"/>
    <property type="evidence" value="ECO:0007669"/>
    <property type="project" value="InterPro"/>
</dbReference>
<proteinExistence type="inferred from homology"/>
<protein>
    <submittedName>
        <fullName evidence="7">NitT/TauT family transport system substrate-binding protein</fullName>
    </submittedName>
</protein>
<organism evidence="7 8">
    <name type="scientific">Actinomadura citrea</name>
    <dbReference type="NCBI Taxonomy" id="46158"/>
    <lineage>
        <taxon>Bacteria</taxon>
        <taxon>Bacillati</taxon>
        <taxon>Actinomycetota</taxon>
        <taxon>Actinomycetes</taxon>
        <taxon>Streptosporangiales</taxon>
        <taxon>Thermomonosporaceae</taxon>
        <taxon>Actinomadura</taxon>
    </lineage>
</organism>
<evidence type="ECO:0000259" key="6">
    <source>
        <dbReference type="Pfam" id="PF09084"/>
    </source>
</evidence>
<feature type="signal peptide" evidence="5">
    <location>
        <begin position="1"/>
        <end position="19"/>
    </location>
</feature>
<dbReference type="InterPro" id="IPR015168">
    <property type="entry name" value="SsuA/THI5"/>
</dbReference>
<sequence length="334" mass="35222">MRMRTALAGLAAAVLALSAAGCGDDAKAGSGGSGEKVRFGYIADFNGSSLLAIAEKQGLWEKQGLKPETKVFTNGPLQIQALGAGDLDAGYIGPGAFWLPASGKAKILAVNGLGFADHVIAQPGRGIKTVADLKGKRVGVPEGTSGDMILSLALKRARLTVKDVRKVAMDPTTIVSAFVSGQIDAAGIWYPLIDTIKQRKPDLVDLAGDRDFYPAMSFPNAFVSAPDLPSRKPELTTKVIRVLQEAADYRAGHRDETIKLTAAFMKLPVDKVEADAANGEYPTTADLVARTQDGTVARWLDGLAALFVESGKLKTVPKADTYYAGDLYTKAAGR</sequence>
<evidence type="ECO:0000256" key="5">
    <source>
        <dbReference type="SAM" id="SignalP"/>
    </source>
</evidence>
<keyword evidence="4 5" id="KW-0732">Signal</keyword>
<keyword evidence="3" id="KW-0813">Transport</keyword>
<feature type="domain" description="SsuA/THI5-like" evidence="6">
    <location>
        <begin position="52"/>
        <end position="256"/>
    </location>
</feature>
<evidence type="ECO:0000256" key="1">
    <source>
        <dbReference type="ARBA" id="ARBA00004418"/>
    </source>
</evidence>
<dbReference type="GO" id="GO:0042597">
    <property type="term" value="C:periplasmic space"/>
    <property type="evidence" value="ECO:0007669"/>
    <property type="project" value="UniProtKB-SubCell"/>
</dbReference>
<comment type="similarity">
    <text evidence="2">Belongs to the bacterial solute-binding protein SsuA/TauA family.</text>
</comment>
<dbReference type="PANTHER" id="PTHR30024">
    <property type="entry name" value="ALIPHATIC SULFONATES-BINDING PROTEIN-RELATED"/>
    <property type="match status" value="1"/>
</dbReference>
<dbReference type="Gene3D" id="3.40.190.10">
    <property type="entry name" value="Periplasmic binding protein-like II"/>
    <property type="match status" value="2"/>
</dbReference>
<dbReference type="PANTHER" id="PTHR30024:SF47">
    <property type="entry name" value="TAURINE-BINDING PERIPLASMIC PROTEIN"/>
    <property type="match status" value="1"/>
</dbReference>
<feature type="chain" id="PRO_5038735297" evidence="5">
    <location>
        <begin position="20"/>
        <end position="334"/>
    </location>
</feature>
<dbReference type="Proteomes" id="UP000591272">
    <property type="component" value="Unassembled WGS sequence"/>
</dbReference>
<dbReference type="SUPFAM" id="SSF53850">
    <property type="entry name" value="Periplasmic binding protein-like II"/>
    <property type="match status" value="1"/>
</dbReference>
<gene>
    <name evidence="7" type="ORF">BJ999_006576</name>
</gene>
<evidence type="ECO:0000313" key="7">
    <source>
        <dbReference type="EMBL" id="NYE16280.1"/>
    </source>
</evidence>
<keyword evidence="8" id="KW-1185">Reference proteome</keyword>
<dbReference type="Pfam" id="PF09084">
    <property type="entry name" value="NMT1"/>
    <property type="match status" value="1"/>
</dbReference>
<reference evidence="7 8" key="1">
    <citation type="submission" date="2020-07" db="EMBL/GenBank/DDBJ databases">
        <title>Sequencing the genomes of 1000 actinobacteria strains.</title>
        <authorList>
            <person name="Klenk H.-P."/>
        </authorList>
    </citation>
    <scope>NUCLEOTIDE SEQUENCE [LARGE SCALE GENOMIC DNA]</scope>
    <source>
        <strain evidence="7 8">DSM 43461</strain>
    </source>
</reference>